<comment type="caution">
    <text evidence="3">The sequence shown here is derived from an EMBL/GenBank/DDBJ whole genome shotgun (WGS) entry which is preliminary data.</text>
</comment>
<sequence>MSSETHLPAGQPPEDDAVLSAGARIAAQWRDLGAEQLGVALRAMEPQLRREHRERMLGIELQREAEQRRHEDRQRERAERRHRVETVTGAVIALAMLGAAVYVAPVNGWLSALLCGPSLLALVKVFVLRRSDPEDMRAVSLAGRGATNAAVQAQQPPPQPPPQSPPVV</sequence>
<evidence type="ECO:0000256" key="1">
    <source>
        <dbReference type="SAM" id="MobiDB-lite"/>
    </source>
</evidence>
<protein>
    <recommendedName>
        <fullName evidence="5">Holin-X, holin superfamily III</fullName>
    </recommendedName>
</protein>
<evidence type="ECO:0000256" key="2">
    <source>
        <dbReference type="SAM" id="Phobius"/>
    </source>
</evidence>
<keyword evidence="2" id="KW-1133">Transmembrane helix</keyword>
<name>A0ABP5Q3J0_9ACTN</name>
<reference evidence="4" key="1">
    <citation type="journal article" date="2019" name="Int. J. Syst. Evol. Microbiol.">
        <title>The Global Catalogue of Microorganisms (GCM) 10K type strain sequencing project: providing services to taxonomists for standard genome sequencing and annotation.</title>
        <authorList>
            <consortium name="The Broad Institute Genomics Platform"/>
            <consortium name="The Broad Institute Genome Sequencing Center for Infectious Disease"/>
            <person name="Wu L."/>
            <person name="Ma J."/>
        </authorList>
    </citation>
    <scope>NUCLEOTIDE SEQUENCE [LARGE SCALE GENOMIC DNA]</scope>
    <source>
        <strain evidence="4">JCM 3053</strain>
    </source>
</reference>
<evidence type="ECO:0000313" key="4">
    <source>
        <dbReference type="Proteomes" id="UP001501474"/>
    </source>
</evidence>
<organism evidence="3 4">
    <name type="scientific">Streptomyces indiaensis</name>
    <dbReference type="NCBI Taxonomy" id="284033"/>
    <lineage>
        <taxon>Bacteria</taxon>
        <taxon>Bacillati</taxon>
        <taxon>Actinomycetota</taxon>
        <taxon>Actinomycetes</taxon>
        <taxon>Kitasatosporales</taxon>
        <taxon>Streptomycetaceae</taxon>
        <taxon>Streptomyces</taxon>
    </lineage>
</organism>
<feature type="transmembrane region" description="Helical" evidence="2">
    <location>
        <begin position="109"/>
        <end position="127"/>
    </location>
</feature>
<feature type="compositionally biased region" description="Pro residues" evidence="1">
    <location>
        <begin position="155"/>
        <end position="168"/>
    </location>
</feature>
<feature type="region of interest" description="Disordered" evidence="1">
    <location>
        <begin position="143"/>
        <end position="168"/>
    </location>
</feature>
<keyword evidence="2" id="KW-0472">Membrane</keyword>
<accession>A0ABP5Q3J0</accession>
<dbReference type="EMBL" id="BAAART010000037">
    <property type="protein sequence ID" value="GAA2225155.1"/>
    <property type="molecule type" value="Genomic_DNA"/>
</dbReference>
<keyword evidence="4" id="KW-1185">Reference proteome</keyword>
<evidence type="ECO:0008006" key="5">
    <source>
        <dbReference type="Google" id="ProtNLM"/>
    </source>
</evidence>
<gene>
    <name evidence="3" type="ORF">GCM10010104_16170</name>
</gene>
<evidence type="ECO:0000313" key="3">
    <source>
        <dbReference type="EMBL" id="GAA2225155.1"/>
    </source>
</evidence>
<dbReference type="Proteomes" id="UP001501474">
    <property type="component" value="Unassembled WGS sequence"/>
</dbReference>
<keyword evidence="2" id="KW-0812">Transmembrane</keyword>
<feature type="transmembrane region" description="Helical" evidence="2">
    <location>
        <begin position="84"/>
        <end position="103"/>
    </location>
</feature>
<dbReference type="RefSeq" id="WP_234846651.1">
    <property type="nucleotide sequence ID" value="NZ_BAAART010000037.1"/>
</dbReference>
<proteinExistence type="predicted"/>